<sequence>MKHDQHQCTTAVGRLPNVGEAAFAFDCDAVRLWLIQRLAVFFDTASLNAIHDPFCFVEAALLRQPAR</sequence>
<name>A0A3M3A9H9_PSEYM</name>
<gene>
    <name evidence="1" type="ORF">APX70_200571</name>
</gene>
<proteinExistence type="predicted"/>
<evidence type="ECO:0000313" key="1">
    <source>
        <dbReference type="EMBL" id="RML97101.1"/>
    </source>
</evidence>
<accession>A0A3M3A9H9</accession>
<dbReference type="AlphaFoldDB" id="A0A3M3A9H9"/>
<reference evidence="1 2" key="1">
    <citation type="submission" date="2018-08" db="EMBL/GenBank/DDBJ databases">
        <title>Recombination of ecologically and evolutionarily significant loci maintains genetic cohesion in the Pseudomonas syringae species complex.</title>
        <authorList>
            <person name="Dillon M."/>
            <person name="Thakur S."/>
            <person name="Almeida R.N.D."/>
            <person name="Weir B.S."/>
            <person name="Guttman D.S."/>
        </authorList>
    </citation>
    <scope>NUCLEOTIDE SEQUENCE [LARGE SCALE GENOMIC DNA]</scope>
    <source>
        <strain evidence="1 2">88_10</strain>
    </source>
</reference>
<evidence type="ECO:0000313" key="2">
    <source>
        <dbReference type="Proteomes" id="UP000282378"/>
    </source>
</evidence>
<organism evidence="1 2">
    <name type="scientific">Pseudomonas syringae pv. maculicola</name>
    <dbReference type="NCBI Taxonomy" id="59511"/>
    <lineage>
        <taxon>Bacteria</taxon>
        <taxon>Pseudomonadati</taxon>
        <taxon>Pseudomonadota</taxon>
        <taxon>Gammaproteobacteria</taxon>
        <taxon>Pseudomonadales</taxon>
        <taxon>Pseudomonadaceae</taxon>
        <taxon>Pseudomonas</taxon>
    </lineage>
</organism>
<dbReference type="EMBL" id="RBNL01000779">
    <property type="protein sequence ID" value="RML97101.1"/>
    <property type="molecule type" value="Genomic_DNA"/>
</dbReference>
<comment type="caution">
    <text evidence="1">The sequence shown here is derived from an EMBL/GenBank/DDBJ whole genome shotgun (WGS) entry which is preliminary data.</text>
</comment>
<protein>
    <submittedName>
        <fullName evidence="1">Uncharacterized protein</fullName>
    </submittedName>
</protein>
<dbReference type="Proteomes" id="UP000282378">
    <property type="component" value="Unassembled WGS sequence"/>
</dbReference>